<dbReference type="AlphaFoldDB" id="A0A8S3TNQ5"/>
<dbReference type="EMBL" id="CAJPWZ010002070">
    <property type="protein sequence ID" value="CAG2230468.1"/>
    <property type="molecule type" value="Genomic_DNA"/>
</dbReference>
<proteinExistence type="predicted"/>
<dbReference type="PANTHER" id="PTHR47197:SF3">
    <property type="entry name" value="DIHYDRO-HEME D1 DEHYDROGENASE"/>
    <property type="match status" value="1"/>
</dbReference>
<sequence length="253" mass="28527">MQDLDNRIKNFGEVKIDEKTCDVVLTRKKDKQAQIMLPHISSRSVDNINLKLLQTINDIGKYIRGCCMLLDAYNSHDNTLAVTSGESETKCIRIIDIQSKQIKKLIPVNSYYYGIGVTDGKFICSTAGKGIQLINPNNNSIIDIVRDDKIPRYCYVAIFDNKIYHTNLQTNTVTCYDQQGTVQWTFKNEDILRSPSGISVDNDGNVYVIGELSNHVVVISADGQQFKKIATASDNLCDRVYVDYNRSTNQLLV</sequence>
<dbReference type="PANTHER" id="PTHR47197">
    <property type="entry name" value="PROTEIN NIRF"/>
    <property type="match status" value="1"/>
</dbReference>
<evidence type="ECO:0000313" key="1">
    <source>
        <dbReference type="EMBL" id="CAG2230468.1"/>
    </source>
</evidence>
<gene>
    <name evidence="1" type="ORF">MEDL_43381</name>
</gene>
<keyword evidence="2" id="KW-1185">Reference proteome</keyword>
<evidence type="ECO:0000313" key="2">
    <source>
        <dbReference type="Proteomes" id="UP000683360"/>
    </source>
</evidence>
<protein>
    <submittedName>
        <fullName evidence="1">Uncharacterized protein</fullName>
    </submittedName>
</protein>
<comment type="caution">
    <text evidence="1">The sequence shown here is derived from an EMBL/GenBank/DDBJ whole genome shotgun (WGS) entry which is preliminary data.</text>
</comment>
<name>A0A8S3TNQ5_MYTED</name>
<dbReference type="OrthoDB" id="6140738at2759"/>
<dbReference type="Gene3D" id="2.120.10.30">
    <property type="entry name" value="TolB, C-terminal domain"/>
    <property type="match status" value="1"/>
</dbReference>
<dbReference type="InterPro" id="IPR051200">
    <property type="entry name" value="Host-pathogen_enzymatic-act"/>
</dbReference>
<organism evidence="1 2">
    <name type="scientific">Mytilus edulis</name>
    <name type="common">Blue mussel</name>
    <dbReference type="NCBI Taxonomy" id="6550"/>
    <lineage>
        <taxon>Eukaryota</taxon>
        <taxon>Metazoa</taxon>
        <taxon>Spiralia</taxon>
        <taxon>Lophotrochozoa</taxon>
        <taxon>Mollusca</taxon>
        <taxon>Bivalvia</taxon>
        <taxon>Autobranchia</taxon>
        <taxon>Pteriomorphia</taxon>
        <taxon>Mytilida</taxon>
        <taxon>Mytiloidea</taxon>
        <taxon>Mytilidae</taxon>
        <taxon>Mytilinae</taxon>
        <taxon>Mytilus</taxon>
    </lineage>
</organism>
<dbReference type="SUPFAM" id="SSF101898">
    <property type="entry name" value="NHL repeat"/>
    <property type="match status" value="1"/>
</dbReference>
<dbReference type="InterPro" id="IPR011042">
    <property type="entry name" value="6-blade_b-propeller_TolB-like"/>
</dbReference>
<dbReference type="Proteomes" id="UP000683360">
    <property type="component" value="Unassembled WGS sequence"/>
</dbReference>
<accession>A0A8S3TNQ5</accession>
<reference evidence="1" key="1">
    <citation type="submission" date="2021-03" db="EMBL/GenBank/DDBJ databases">
        <authorList>
            <person name="Bekaert M."/>
        </authorList>
    </citation>
    <scope>NUCLEOTIDE SEQUENCE</scope>
</reference>